<evidence type="ECO:0000313" key="3">
    <source>
        <dbReference type="Proteomes" id="UP000045706"/>
    </source>
</evidence>
<sequence>MDKDKLAQLLQASQIPDTEKVKAVTAELQKNYYSQPQSLLLLIEIAVSHNDAGIRQLASVQAQRITAKHWLKVNDDQRNVARKHLIESAVNDPTTNGRHSKCRLLARAISIDLDNKDAAGQACVEQLLSLVSQESTAAREVGSFTLYAILDEDPTNFSEQVPQLLNILKSTIQDPASVDVRLNSVLPAVLDVLPLKEDYEENEPIYQAIFKLYDQQNPAVQQLTPKILPILQQVLSPPEEQLESETRALVQKLVQALS</sequence>
<proteinExistence type="predicted"/>
<dbReference type="Gene3D" id="1.25.10.10">
    <property type="entry name" value="Leucine-rich Repeat Variant"/>
    <property type="match status" value="2"/>
</dbReference>
<evidence type="ECO:0000259" key="1">
    <source>
        <dbReference type="PROSITE" id="PS50166"/>
    </source>
</evidence>
<dbReference type="EMBL" id="CVQI01031941">
    <property type="protein sequence ID" value="CRK40081.1"/>
    <property type="molecule type" value="Genomic_DNA"/>
</dbReference>
<dbReference type="GO" id="GO:0006886">
    <property type="term" value="P:intracellular protein transport"/>
    <property type="evidence" value="ECO:0007669"/>
    <property type="project" value="InterPro"/>
</dbReference>
<dbReference type="SUPFAM" id="SSF48371">
    <property type="entry name" value="ARM repeat"/>
    <property type="match status" value="1"/>
</dbReference>
<dbReference type="AlphaFoldDB" id="A0A0G4N0D0"/>
<organism evidence="2 3">
    <name type="scientific">Verticillium longisporum</name>
    <name type="common">Verticillium dahliae var. longisporum</name>
    <dbReference type="NCBI Taxonomy" id="100787"/>
    <lineage>
        <taxon>Eukaryota</taxon>
        <taxon>Fungi</taxon>
        <taxon>Dikarya</taxon>
        <taxon>Ascomycota</taxon>
        <taxon>Pezizomycotina</taxon>
        <taxon>Sordariomycetes</taxon>
        <taxon>Hypocreomycetidae</taxon>
        <taxon>Glomerellales</taxon>
        <taxon>Plectosphaerellaceae</taxon>
        <taxon>Verticillium</taxon>
    </lineage>
</organism>
<reference evidence="3" key="1">
    <citation type="submission" date="2015-05" db="EMBL/GenBank/DDBJ databases">
        <authorList>
            <person name="Fogelqvist Johan"/>
        </authorList>
    </citation>
    <scope>NUCLEOTIDE SEQUENCE [LARGE SCALE GENOMIC DNA]</scope>
</reference>
<dbReference type="Pfam" id="PF03810">
    <property type="entry name" value="IBN_N"/>
    <property type="match status" value="1"/>
</dbReference>
<feature type="domain" description="Importin N-terminal" evidence="1">
    <location>
        <begin position="24"/>
        <end position="91"/>
    </location>
</feature>
<name>A0A0G4N0D0_VERLO</name>
<dbReference type="GO" id="GO:0031267">
    <property type="term" value="F:small GTPase binding"/>
    <property type="evidence" value="ECO:0007669"/>
    <property type="project" value="InterPro"/>
</dbReference>
<dbReference type="InterPro" id="IPR001494">
    <property type="entry name" value="Importin-beta_N"/>
</dbReference>
<accession>A0A0G4N0D0</accession>
<dbReference type="Proteomes" id="UP000045706">
    <property type="component" value="Unassembled WGS sequence"/>
</dbReference>
<protein>
    <recommendedName>
        <fullName evidence="1">Importin N-terminal domain-containing protein</fullName>
    </recommendedName>
</protein>
<dbReference type="GO" id="GO:0005634">
    <property type="term" value="C:nucleus"/>
    <property type="evidence" value="ECO:0007669"/>
    <property type="project" value="UniProtKB-ARBA"/>
</dbReference>
<dbReference type="PROSITE" id="PS50166">
    <property type="entry name" value="IMPORTIN_B_NT"/>
    <property type="match status" value="1"/>
</dbReference>
<gene>
    <name evidence="2" type="ORF">BN1723_004703</name>
</gene>
<dbReference type="InterPro" id="IPR016024">
    <property type="entry name" value="ARM-type_fold"/>
</dbReference>
<dbReference type="InterPro" id="IPR011989">
    <property type="entry name" value="ARM-like"/>
</dbReference>
<evidence type="ECO:0000313" key="2">
    <source>
        <dbReference type="EMBL" id="CRK40081.1"/>
    </source>
</evidence>